<dbReference type="Proteomes" id="UP000243232">
    <property type="component" value="Chromosome I"/>
</dbReference>
<accession>A0A1H2EDM7</accession>
<evidence type="ECO:0000313" key="1">
    <source>
        <dbReference type="EMBL" id="SDT93225.1"/>
    </source>
</evidence>
<dbReference type="OrthoDB" id="6400379at2"/>
<sequence length="217" mass="24418">MAATAIAVYAGGARNKLIESSCIKQMEFEIVMKGKIMNHLSRSFVTAIGAALMAGCANTPLETVYVPVNLSEWKTATVIDRRGTMTLVEFIPKDQAADSWERIFSIQFMENQHYSTTDWVKGLYQKVAAICPTTKWAVIETDTFSTLYEWSVKDCPGQTDQYEIARILKGNDGLHRIAYVRHNTTMLTVDERVLWIQNLKSGYVVKGDSDLPEVIRP</sequence>
<dbReference type="EMBL" id="LT629785">
    <property type="protein sequence ID" value="SDT93225.1"/>
    <property type="molecule type" value="Genomic_DNA"/>
</dbReference>
<evidence type="ECO:0000313" key="2">
    <source>
        <dbReference type="Proteomes" id="UP000243232"/>
    </source>
</evidence>
<dbReference type="AlphaFoldDB" id="A0A1H2EDM7"/>
<organism evidence="1 2">
    <name type="scientific">Pseudomonas pohangensis</name>
    <dbReference type="NCBI Taxonomy" id="364197"/>
    <lineage>
        <taxon>Bacteria</taxon>
        <taxon>Pseudomonadati</taxon>
        <taxon>Pseudomonadota</taxon>
        <taxon>Gammaproteobacteria</taxon>
        <taxon>Pseudomonadales</taxon>
        <taxon>Pseudomonadaceae</taxon>
        <taxon>Pseudomonas</taxon>
    </lineage>
</organism>
<keyword evidence="2" id="KW-1185">Reference proteome</keyword>
<name>A0A1H2EDM7_9PSED</name>
<proteinExistence type="predicted"/>
<gene>
    <name evidence="1" type="ORF">SAMN05216296_0677</name>
</gene>
<dbReference type="RefSeq" id="WP_157718774.1">
    <property type="nucleotide sequence ID" value="NZ_LT629785.1"/>
</dbReference>
<reference evidence="2" key="1">
    <citation type="submission" date="2016-10" db="EMBL/GenBank/DDBJ databases">
        <authorList>
            <person name="Varghese N."/>
            <person name="Submissions S."/>
        </authorList>
    </citation>
    <scope>NUCLEOTIDE SEQUENCE [LARGE SCALE GENOMIC DNA]</scope>
    <source>
        <strain evidence="2">DSM 17875</strain>
    </source>
</reference>
<protein>
    <submittedName>
        <fullName evidence="1">Uncharacterized protein</fullName>
    </submittedName>
</protein>
<dbReference type="STRING" id="364197.SAMN05216296_0677"/>